<comment type="function">
    <text evidence="12">NDH-1 shuttles electrons from NADH, via FMN and iron-sulfur (Fe-S) centers, to quinones in the respiratory chain. The immediate electron acceptor for the enzyme in this species is believed to be ubiquinone. Couples the redox reaction to proton translocation (for every two electrons transferred, four hydrogen ions are translocated across the cytoplasmic membrane), and thus conserves the redox energy in a proton gradient.</text>
</comment>
<evidence type="ECO:0000256" key="6">
    <source>
        <dbReference type="ARBA" id="ARBA00022719"/>
    </source>
</evidence>
<evidence type="ECO:0000256" key="4">
    <source>
        <dbReference type="ARBA" id="ARBA00022475"/>
    </source>
</evidence>
<keyword evidence="11 12" id="KW-0472">Membrane</keyword>
<dbReference type="Proteomes" id="UP000317544">
    <property type="component" value="Chromosome"/>
</dbReference>
<dbReference type="HAMAP" id="MF_01394">
    <property type="entry name" value="NDH1_NuoA"/>
    <property type="match status" value="1"/>
</dbReference>
<name>A0A455T9V4_9GAMM</name>
<comment type="catalytic activity">
    <reaction evidence="12 13">
        <text>a quinone + NADH + 5 H(+)(in) = a quinol + NAD(+) + 4 H(+)(out)</text>
        <dbReference type="Rhea" id="RHEA:57888"/>
        <dbReference type="ChEBI" id="CHEBI:15378"/>
        <dbReference type="ChEBI" id="CHEBI:24646"/>
        <dbReference type="ChEBI" id="CHEBI:57540"/>
        <dbReference type="ChEBI" id="CHEBI:57945"/>
        <dbReference type="ChEBI" id="CHEBI:132124"/>
    </reaction>
</comment>
<evidence type="ECO:0000256" key="11">
    <source>
        <dbReference type="ARBA" id="ARBA00023136"/>
    </source>
</evidence>
<dbReference type="GO" id="GO:0050136">
    <property type="term" value="F:NADH dehydrogenase (quinone) (non-electrogenic) activity"/>
    <property type="evidence" value="ECO:0007669"/>
    <property type="project" value="UniProtKB-UniRule"/>
</dbReference>
<keyword evidence="3 12" id="KW-0813">Transport</keyword>
<proteinExistence type="inferred from homology"/>
<evidence type="ECO:0000256" key="7">
    <source>
        <dbReference type="ARBA" id="ARBA00022967"/>
    </source>
</evidence>
<keyword evidence="8 12" id="KW-1133">Transmembrane helix</keyword>
<evidence type="ECO:0000313" key="14">
    <source>
        <dbReference type="EMBL" id="BBI01137.1"/>
    </source>
</evidence>
<reference evidence="14 15" key="1">
    <citation type="journal article" date="2019" name="Proc. Natl. Acad. Sci. U.S.A.">
        <title>Exaggeration and cooption of innate immunity for social defense.</title>
        <authorList>
            <person name="Kutsukake M."/>
            <person name="Moriyama M."/>
            <person name="Shigenobu S."/>
            <person name="Meng X.-Y."/>
            <person name="Nikoh N."/>
            <person name="Noda C."/>
            <person name="Kobayashi S."/>
            <person name="Fukatsu T."/>
        </authorList>
    </citation>
    <scope>NUCLEOTIDE SEQUENCE [LARGE SCALE GENOMIC DNA]</scope>
    <source>
        <strain evidence="14 15">Nmo</strain>
    </source>
</reference>
<dbReference type="PANTHER" id="PTHR11058">
    <property type="entry name" value="NADH-UBIQUINONE OXIDOREDUCTASE CHAIN 3"/>
    <property type="match status" value="1"/>
</dbReference>
<evidence type="ECO:0000256" key="3">
    <source>
        <dbReference type="ARBA" id="ARBA00022448"/>
    </source>
</evidence>
<keyword evidence="15" id="KW-1185">Reference proteome</keyword>
<evidence type="ECO:0000256" key="5">
    <source>
        <dbReference type="ARBA" id="ARBA00022692"/>
    </source>
</evidence>
<accession>A0A455T9V4</accession>
<dbReference type="GO" id="GO:0030964">
    <property type="term" value="C:NADH dehydrogenase complex"/>
    <property type="evidence" value="ECO:0007669"/>
    <property type="project" value="TreeGrafter"/>
</dbReference>
<dbReference type="InterPro" id="IPR038430">
    <property type="entry name" value="NDAH_ubi_oxred_su3_sf"/>
</dbReference>
<organism evidence="14 15">
    <name type="scientific">Buchnera aphidicola</name>
    <name type="common">Nipponaphis monzeni</name>
    <dbReference type="NCBI Taxonomy" id="2495405"/>
    <lineage>
        <taxon>Bacteria</taxon>
        <taxon>Pseudomonadati</taxon>
        <taxon>Pseudomonadota</taxon>
        <taxon>Gammaproteobacteria</taxon>
        <taxon>Enterobacterales</taxon>
        <taxon>Erwiniaceae</taxon>
        <taxon>Buchnera</taxon>
    </lineage>
</organism>
<protein>
    <recommendedName>
        <fullName evidence="12">NADH-quinone oxidoreductase subunit A</fullName>
        <ecNumber evidence="12">7.1.1.-</ecNumber>
    </recommendedName>
    <alternativeName>
        <fullName evidence="12">NADH dehydrogenase I subunit A</fullName>
    </alternativeName>
    <alternativeName>
        <fullName evidence="12">NDH-1 subunit A</fullName>
    </alternativeName>
    <alternativeName>
        <fullName evidence="12">NUO1</fullName>
    </alternativeName>
</protein>
<keyword evidence="9 12" id="KW-0520">NAD</keyword>
<dbReference type="Pfam" id="PF00507">
    <property type="entry name" value="Oxidored_q4"/>
    <property type="match status" value="1"/>
</dbReference>
<dbReference type="InterPro" id="IPR023043">
    <property type="entry name" value="NAD(P)H_OxRDtase_bac/plastid"/>
</dbReference>
<evidence type="ECO:0000256" key="13">
    <source>
        <dbReference type="RuleBase" id="RU003639"/>
    </source>
</evidence>
<dbReference type="RefSeq" id="WP_158344669.1">
    <property type="nucleotide sequence ID" value="NZ_AP019379.1"/>
</dbReference>
<keyword evidence="10 12" id="KW-0830">Ubiquinone</keyword>
<dbReference type="AlphaFoldDB" id="A0A455T9V4"/>
<gene>
    <name evidence="12 14" type="primary">nuoA</name>
    <name evidence="14" type="ORF">BUCNMO_122</name>
</gene>
<comment type="subcellular location">
    <subcellularLocation>
        <location evidence="12 13">Cell membrane</location>
        <topology evidence="12 13">Multi-pass membrane protein</topology>
    </subcellularLocation>
    <subcellularLocation>
        <location evidence="1">Membrane</location>
        <topology evidence="1">Multi-pass membrane protein</topology>
    </subcellularLocation>
</comment>
<dbReference type="GO" id="GO:0048038">
    <property type="term" value="F:quinone binding"/>
    <property type="evidence" value="ECO:0007669"/>
    <property type="project" value="UniProtKB-KW"/>
</dbReference>
<keyword evidence="6 12" id="KW-0874">Quinone</keyword>
<dbReference type="GO" id="GO:0005886">
    <property type="term" value="C:plasma membrane"/>
    <property type="evidence" value="ECO:0007669"/>
    <property type="project" value="UniProtKB-SubCell"/>
</dbReference>
<sequence length="132" mass="15482">MNNLETSTQYMLEYYTLGVFFLFSMCLCVGMLVISYTLGGKSYGRFKNVPFESGIISVGDTNLKFSIHFYLMGMFFLIFDVESIYIYIWSISYYKLGWLVFSEMFMFIFSLLLGLFYLSRIGSLDWVDKKLT</sequence>
<feature type="transmembrane region" description="Helical" evidence="12">
    <location>
        <begin position="69"/>
        <end position="90"/>
    </location>
</feature>
<dbReference type="EC" id="7.1.1.-" evidence="12"/>
<evidence type="ECO:0000256" key="8">
    <source>
        <dbReference type="ARBA" id="ARBA00022989"/>
    </source>
</evidence>
<dbReference type="GO" id="GO:0008137">
    <property type="term" value="F:NADH dehydrogenase (ubiquinone) activity"/>
    <property type="evidence" value="ECO:0007669"/>
    <property type="project" value="InterPro"/>
</dbReference>
<dbReference type="OrthoDB" id="9791970at2"/>
<dbReference type="InterPro" id="IPR000440">
    <property type="entry name" value="NADH_UbQ/plastoQ_OxRdtase_su3"/>
</dbReference>
<dbReference type="PANTHER" id="PTHR11058:SF21">
    <property type="entry name" value="NADH-QUINONE OXIDOREDUCTASE SUBUNIT A"/>
    <property type="match status" value="1"/>
</dbReference>
<dbReference type="EMBL" id="AP019379">
    <property type="protein sequence ID" value="BBI01137.1"/>
    <property type="molecule type" value="Genomic_DNA"/>
</dbReference>
<evidence type="ECO:0000256" key="12">
    <source>
        <dbReference type="HAMAP-Rule" id="MF_01394"/>
    </source>
</evidence>
<keyword evidence="7 12" id="KW-1278">Translocase</keyword>
<comment type="subunit">
    <text evidence="12">NDH-1 is composed of 13 different subunits. Subunits NuoA, H, J, K, L, M, N constitute the membrane sector of the complex.</text>
</comment>
<evidence type="ECO:0000313" key="15">
    <source>
        <dbReference type="Proteomes" id="UP000317544"/>
    </source>
</evidence>
<evidence type="ECO:0000256" key="1">
    <source>
        <dbReference type="ARBA" id="ARBA00004141"/>
    </source>
</evidence>
<feature type="transmembrane region" description="Helical" evidence="12">
    <location>
        <begin position="96"/>
        <end position="118"/>
    </location>
</feature>
<evidence type="ECO:0000256" key="9">
    <source>
        <dbReference type="ARBA" id="ARBA00023027"/>
    </source>
</evidence>
<feature type="transmembrane region" description="Helical" evidence="12">
    <location>
        <begin position="14"/>
        <end position="38"/>
    </location>
</feature>
<keyword evidence="4 12" id="KW-1003">Cell membrane</keyword>
<comment type="similarity">
    <text evidence="2 12 13">Belongs to the complex I subunit 3 family.</text>
</comment>
<evidence type="ECO:0000256" key="10">
    <source>
        <dbReference type="ARBA" id="ARBA00023075"/>
    </source>
</evidence>
<evidence type="ECO:0000256" key="2">
    <source>
        <dbReference type="ARBA" id="ARBA00008472"/>
    </source>
</evidence>
<dbReference type="Gene3D" id="1.20.58.1610">
    <property type="entry name" value="NADH:ubiquinone/plastoquinone oxidoreductase, chain 3"/>
    <property type="match status" value="1"/>
</dbReference>
<keyword evidence="5 12" id="KW-0812">Transmembrane</keyword>